<keyword evidence="4" id="KW-0804">Transcription</keyword>
<keyword evidence="3" id="KW-0238">DNA-binding</keyword>
<evidence type="ECO:0000256" key="2">
    <source>
        <dbReference type="ARBA" id="ARBA00023015"/>
    </source>
</evidence>
<accession>A0ABU7G220</accession>
<evidence type="ECO:0000259" key="5">
    <source>
        <dbReference type="PROSITE" id="PS50931"/>
    </source>
</evidence>
<dbReference type="PROSITE" id="PS50931">
    <property type="entry name" value="HTH_LYSR"/>
    <property type="match status" value="1"/>
</dbReference>
<gene>
    <name evidence="6" type="ORF">SNR37_002875</name>
</gene>
<evidence type="ECO:0000256" key="4">
    <source>
        <dbReference type="ARBA" id="ARBA00023163"/>
    </source>
</evidence>
<dbReference type="PANTHER" id="PTHR30126">
    <property type="entry name" value="HTH-TYPE TRANSCRIPTIONAL REGULATOR"/>
    <property type="match status" value="1"/>
</dbReference>
<dbReference type="EMBL" id="JAYDYW010000005">
    <property type="protein sequence ID" value="MEE1673452.1"/>
    <property type="molecule type" value="Genomic_DNA"/>
</dbReference>
<dbReference type="InterPro" id="IPR036390">
    <property type="entry name" value="WH_DNA-bd_sf"/>
</dbReference>
<dbReference type="Pfam" id="PF00126">
    <property type="entry name" value="HTH_1"/>
    <property type="match status" value="1"/>
</dbReference>
<protein>
    <submittedName>
        <fullName evidence="6">LysR substrate-binding domain-containing protein</fullName>
    </submittedName>
</protein>
<dbReference type="SUPFAM" id="SSF53850">
    <property type="entry name" value="Periplasmic binding protein-like II"/>
    <property type="match status" value="1"/>
</dbReference>
<dbReference type="InterPro" id="IPR005119">
    <property type="entry name" value="LysR_subst-bd"/>
</dbReference>
<name>A0ABU7G220_9ALTE</name>
<evidence type="ECO:0000313" key="7">
    <source>
        <dbReference type="Proteomes" id="UP001310248"/>
    </source>
</evidence>
<keyword evidence="2" id="KW-0805">Transcription regulation</keyword>
<dbReference type="InterPro" id="IPR000847">
    <property type="entry name" value="LysR_HTH_N"/>
</dbReference>
<evidence type="ECO:0000256" key="1">
    <source>
        <dbReference type="ARBA" id="ARBA00009437"/>
    </source>
</evidence>
<proteinExistence type="inferred from homology"/>
<sequence length="307" mass="35080">MLEIKHLRCMQAIASSSSLKAAATKLFISDSALSHQLKDLEQRINAHLVIRKQQPLQLTQHGQQLLQLAEQVLPLIEQTEHQFSAAQGQQTRLNISVDCHACFQWLLPALQQFQQAWPEVTSHFCQDKDYNGLPLLQRGEADILLTSEVSPEDQIHFEPLFEYEMVLICPPQHRLAEQATVSAAQLSEETIICYPVSPQRLDLYRYILQPSQIAVKQWKHADNPAMLLQMVAAGMGVAAMPYWAVEHYAKQQFVHLLSFEQALWRPMYAAYNQHRQSSPTLNSFIELILQQALMQLKGTRSLSFNQN</sequence>
<keyword evidence="7" id="KW-1185">Reference proteome</keyword>
<dbReference type="SUPFAM" id="SSF46785">
    <property type="entry name" value="Winged helix' DNA-binding domain"/>
    <property type="match status" value="1"/>
</dbReference>
<dbReference type="RefSeq" id="WP_329774752.1">
    <property type="nucleotide sequence ID" value="NZ_JAYDYW010000005.1"/>
</dbReference>
<dbReference type="Proteomes" id="UP001310248">
    <property type="component" value="Unassembled WGS sequence"/>
</dbReference>
<reference evidence="6 7" key="2">
    <citation type="submission" date="2023-12" db="EMBL/GenBank/DDBJ databases">
        <authorList>
            <consortium name="Cladostephus spongiosus"/>
            <person name="Lorente B."/>
            <person name="Cabral C."/>
            <person name="Frias J."/>
            <person name="Faria J."/>
            <person name="Toubarro D."/>
        </authorList>
    </citation>
    <scope>NUCLEOTIDE SEQUENCE [LARGE SCALE GENOMIC DNA]</scope>
    <source>
        <strain evidence="6 7">ZMCS4</strain>
    </source>
</reference>
<evidence type="ECO:0000313" key="6">
    <source>
        <dbReference type="EMBL" id="MEE1673452.1"/>
    </source>
</evidence>
<dbReference type="Pfam" id="PF03466">
    <property type="entry name" value="LysR_substrate"/>
    <property type="match status" value="1"/>
</dbReference>
<feature type="domain" description="HTH lysR-type" evidence="5">
    <location>
        <begin position="2"/>
        <end position="59"/>
    </location>
</feature>
<dbReference type="PANTHER" id="PTHR30126:SF25">
    <property type="entry name" value="HTH-TYPE TRANSCRIPTIONAL REGULATOR METR"/>
    <property type="match status" value="1"/>
</dbReference>
<evidence type="ECO:0000256" key="3">
    <source>
        <dbReference type="ARBA" id="ARBA00023125"/>
    </source>
</evidence>
<comment type="caution">
    <text evidence="6">The sequence shown here is derived from an EMBL/GenBank/DDBJ whole genome shotgun (WGS) entry which is preliminary data.</text>
</comment>
<reference evidence="7" key="1">
    <citation type="submission" date="2023-07" db="EMBL/GenBank/DDBJ databases">
        <title>Draft genome sequence of Agarivorans aestuarii strain ZMCS4, a CAZymes producing bacteria isolated from the marine brown algae Clodostephus spongiosus.</title>
        <authorList>
            <person name="Lorente B."/>
            <person name="Cabral C."/>
            <person name="Frias J."/>
            <person name="Faria J."/>
            <person name="Toubarro D."/>
        </authorList>
    </citation>
    <scope>NUCLEOTIDE SEQUENCE [LARGE SCALE GENOMIC DNA]</scope>
    <source>
        <strain evidence="7">ZMCS4</strain>
    </source>
</reference>
<dbReference type="InterPro" id="IPR036388">
    <property type="entry name" value="WH-like_DNA-bd_sf"/>
</dbReference>
<dbReference type="Gene3D" id="1.10.10.10">
    <property type="entry name" value="Winged helix-like DNA-binding domain superfamily/Winged helix DNA-binding domain"/>
    <property type="match status" value="1"/>
</dbReference>
<organism evidence="6 7">
    <name type="scientific">Agarivorans aestuarii</name>
    <dbReference type="NCBI Taxonomy" id="1563703"/>
    <lineage>
        <taxon>Bacteria</taxon>
        <taxon>Pseudomonadati</taxon>
        <taxon>Pseudomonadota</taxon>
        <taxon>Gammaproteobacteria</taxon>
        <taxon>Alteromonadales</taxon>
        <taxon>Alteromonadaceae</taxon>
        <taxon>Agarivorans</taxon>
    </lineage>
</organism>
<dbReference type="Gene3D" id="3.40.190.10">
    <property type="entry name" value="Periplasmic binding protein-like II"/>
    <property type="match status" value="2"/>
</dbReference>
<comment type="similarity">
    <text evidence="1">Belongs to the LysR transcriptional regulatory family.</text>
</comment>